<dbReference type="HAMAP" id="MF_00158">
    <property type="entry name" value="PanC"/>
    <property type="match status" value="1"/>
</dbReference>
<dbReference type="Gene3D" id="3.30.1300.10">
    <property type="entry name" value="Pantoate-beta-alanine ligase, C-terminal domain"/>
    <property type="match status" value="1"/>
</dbReference>
<dbReference type="GO" id="GO:0004592">
    <property type="term" value="F:pantoate-beta-alanine ligase activity"/>
    <property type="evidence" value="ECO:0007669"/>
    <property type="project" value="UniProtKB-EC"/>
</dbReference>
<dbReference type="EC" id="6.3.2.1" evidence="3"/>
<keyword evidence="4" id="KW-0436">Ligase</keyword>
<accession>A0A0F9VZ54</accession>
<dbReference type="NCBIfam" id="TIGR00018">
    <property type="entry name" value="panC"/>
    <property type="match status" value="1"/>
</dbReference>
<reference evidence="10" key="1">
    <citation type="journal article" date="2015" name="Nature">
        <title>Complex archaea that bridge the gap between prokaryotes and eukaryotes.</title>
        <authorList>
            <person name="Spang A."/>
            <person name="Saw J.H."/>
            <person name="Jorgensen S.L."/>
            <person name="Zaremba-Niedzwiedzka K."/>
            <person name="Martijn J."/>
            <person name="Lind A.E."/>
            <person name="van Eijk R."/>
            <person name="Schleper C."/>
            <person name="Guy L."/>
            <person name="Ettema T.J."/>
        </authorList>
    </citation>
    <scope>NUCLEOTIDE SEQUENCE</scope>
</reference>
<dbReference type="AlphaFoldDB" id="A0A0F9VZ54"/>
<evidence type="ECO:0000256" key="3">
    <source>
        <dbReference type="ARBA" id="ARBA00012219"/>
    </source>
</evidence>
<proteinExistence type="inferred from homology"/>
<evidence type="ECO:0000256" key="4">
    <source>
        <dbReference type="ARBA" id="ARBA00022598"/>
    </source>
</evidence>
<protein>
    <recommendedName>
        <fullName evidence="3">pantoate--beta-alanine ligase (AMP-forming)</fullName>
        <ecNumber evidence="3">6.3.2.1</ecNumber>
    </recommendedName>
    <alternativeName>
        <fullName evidence="8">Pantoate-activating enzyme</fullName>
    </alternativeName>
</protein>
<organism evidence="10">
    <name type="scientific">marine sediment metagenome</name>
    <dbReference type="NCBI Taxonomy" id="412755"/>
    <lineage>
        <taxon>unclassified sequences</taxon>
        <taxon>metagenomes</taxon>
        <taxon>ecological metagenomes</taxon>
    </lineage>
</organism>
<name>A0A0F9VZ54_9ZZZZ</name>
<dbReference type="PANTHER" id="PTHR21299">
    <property type="entry name" value="CYTIDYLATE KINASE/PANTOATE-BETA-ALANINE LIGASE"/>
    <property type="match status" value="1"/>
</dbReference>
<dbReference type="InterPro" id="IPR003721">
    <property type="entry name" value="Pantoate_ligase"/>
</dbReference>
<evidence type="ECO:0000256" key="8">
    <source>
        <dbReference type="ARBA" id="ARBA00032806"/>
    </source>
</evidence>
<keyword evidence="6" id="KW-0547">Nucleotide-binding</keyword>
<comment type="pathway">
    <text evidence="1">Cofactor biosynthesis; (R)-pantothenate biosynthesis; (R)-pantothenate from (R)-pantoate and beta-alanine: step 1/1.</text>
</comment>
<evidence type="ECO:0000313" key="10">
    <source>
        <dbReference type="EMBL" id="KKO05328.1"/>
    </source>
</evidence>
<gene>
    <name evidence="10" type="ORF">LCGC14_0075990</name>
</gene>
<dbReference type="InterPro" id="IPR014729">
    <property type="entry name" value="Rossmann-like_a/b/a_fold"/>
</dbReference>
<sequence length="284" mass="31463">MRIIHHVNELRALLDDIRRAGKRIAVVPTMGNLHRGHIRLVETAVTRADFVVSTIFVNPMQFGRNEDLDTYPRTPDADIEKLTTAGCHCLFAPPVSDIYPNGLDDHTVVSVPAISERHCGASRPGHFDGVATVVSKLFNLVQPDIAIFGLKDYQQFQVIRKMTSDLCFRIDIIGVATERDTGGLALSSRNGYLSDAEKETARQLYQTLTQTAERLTHGAQDFRALEREAQQSFITHGIKPDYFNICQADTLAPANAADQHLVIVTAAFVGATRLIDNIEVTLKK</sequence>
<dbReference type="PANTHER" id="PTHR21299:SF1">
    <property type="entry name" value="PANTOATE--BETA-ALANINE LIGASE"/>
    <property type="match status" value="1"/>
</dbReference>
<comment type="similarity">
    <text evidence="2">Belongs to the pantothenate synthetase family.</text>
</comment>
<keyword evidence="5" id="KW-0566">Pantothenate biosynthesis</keyword>
<evidence type="ECO:0000256" key="1">
    <source>
        <dbReference type="ARBA" id="ARBA00004990"/>
    </source>
</evidence>
<dbReference type="UniPathway" id="UPA00028">
    <property type="reaction ID" value="UER00005"/>
</dbReference>
<dbReference type="SUPFAM" id="SSF52374">
    <property type="entry name" value="Nucleotidylyl transferase"/>
    <property type="match status" value="1"/>
</dbReference>
<evidence type="ECO:0000256" key="7">
    <source>
        <dbReference type="ARBA" id="ARBA00022840"/>
    </source>
</evidence>
<dbReference type="GO" id="GO:0005829">
    <property type="term" value="C:cytosol"/>
    <property type="evidence" value="ECO:0007669"/>
    <property type="project" value="TreeGrafter"/>
</dbReference>
<evidence type="ECO:0000256" key="5">
    <source>
        <dbReference type="ARBA" id="ARBA00022655"/>
    </source>
</evidence>
<dbReference type="InterPro" id="IPR042176">
    <property type="entry name" value="Pantoate_ligase_C"/>
</dbReference>
<dbReference type="FunFam" id="3.40.50.620:FF:000013">
    <property type="entry name" value="Pantothenate synthetase"/>
    <property type="match status" value="1"/>
</dbReference>
<dbReference type="Pfam" id="PF02569">
    <property type="entry name" value="Pantoate_ligase"/>
    <property type="match status" value="1"/>
</dbReference>
<dbReference type="Gene3D" id="3.40.50.620">
    <property type="entry name" value="HUPs"/>
    <property type="match status" value="1"/>
</dbReference>
<evidence type="ECO:0000256" key="2">
    <source>
        <dbReference type="ARBA" id="ARBA00009256"/>
    </source>
</evidence>
<dbReference type="EMBL" id="LAZR01000019">
    <property type="protein sequence ID" value="KKO05328.1"/>
    <property type="molecule type" value="Genomic_DNA"/>
</dbReference>
<dbReference type="CDD" id="cd00560">
    <property type="entry name" value="PanC"/>
    <property type="match status" value="1"/>
</dbReference>
<evidence type="ECO:0000256" key="6">
    <source>
        <dbReference type="ARBA" id="ARBA00022741"/>
    </source>
</evidence>
<dbReference type="GO" id="GO:0005524">
    <property type="term" value="F:ATP binding"/>
    <property type="evidence" value="ECO:0007669"/>
    <property type="project" value="UniProtKB-KW"/>
</dbReference>
<comment type="caution">
    <text evidence="10">The sequence shown here is derived from an EMBL/GenBank/DDBJ whole genome shotgun (WGS) entry which is preliminary data.</text>
</comment>
<comment type="catalytic activity">
    <reaction evidence="9">
        <text>(R)-pantoate + beta-alanine + ATP = (R)-pantothenate + AMP + diphosphate + H(+)</text>
        <dbReference type="Rhea" id="RHEA:10912"/>
        <dbReference type="ChEBI" id="CHEBI:15378"/>
        <dbReference type="ChEBI" id="CHEBI:15980"/>
        <dbReference type="ChEBI" id="CHEBI:29032"/>
        <dbReference type="ChEBI" id="CHEBI:30616"/>
        <dbReference type="ChEBI" id="CHEBI:33019"/>
        <dbReference type="ChEBI" id="CHEBI:57966"/>
        <dbReference type="ChEBI" id="CHEBI:456215"/>
        <dbReference type="EC" id="6.3.2.1"/>
    </reaction>
</comment>
<keyword evidence="7" id="KW-0067">ATP-binding</keyword>
<dbReference type="GO" id="GO:0015940">
    <property type="term" value="P:pantothenate biosynthetic process"/>
    <property type="evidence" value="ECO:0007669"/>
    <property type="project" value="UniProtKB-UniPathway"/>
</dbReference>
<evidence type="ECO:0000256" key="9">
    <source>
        <dbReference type="ARBA" id="ARBA00048258"/>
    </source>
</evidence>